<dbReference type="SUPFAM" id="SSF51735">
    <property type="entry name" value="NAD(P)-binding Rossmann-fold domains"/>
    <property type="match status" value="1"/>
</dbReference>
<dbReference type="GO" id="GO:0006666">
    <property type="term" value="P:3-keto-sphinganine metabolic process"/>
    <property type="evidence" value="ECO:0007669"/>
    <property type="project" value="TreeGrafter"/>
</dbReference>
<organism evidence="2 3">
    <name type="scientific">Caulochytrium protostelioides</name>
    <dbReference type="NCBI Taxonomy" id="1555241"/>
    <lineage>
        <taxon>Eukaryota</taxon>
        <taxon>Fungi</taxon>
        <taxon>Fungi incertae sedis</taxon>
        <taxon>Chytridiomycota</taxon>
        <taxon>Chytridiomycota incertae sedis</taxon>
        <taxon>Chytridiomycetes</taxon>
        <taxon>Caulochytriales</taxon>
        <taxon>Caulochytriaceae</taxon>
        <taxon>Caulochytrium</taxon>
    </lineage>
</organism>
<dbReference type="InterPro" id="IPR036291">
    <property type="entry name" value="NAD(P)-bd_dom_sf"/>
</dbReference>
<sequence length="272" mass="28856">GRHVVVTGGSRGLGKAVARRLAAAGAHVTLVARGQRDLDAAVADLTAELAQQAGAVVPGGTVRAYAADVADADAMQALYAAHGLPDWLVLCAGASRPGYWATRAHRDEARAQIRLNYDTATQPLRALVAARQLLPERIVFVGSMASFVALTGYATYCGSKYALRGFANALRSEWSPFARTHIHFYLPSNMDTPGYADENATKPAITHALDGSGGRMTPEAAADRMLALMASGRYYLANTIEGELIRIAMTDVIPRPSPFMECLAAPVLSFAL</sequence>
<dbReference type="PANTHER" id="PTHR43550:SF3">
    <property type="entry name" value="3-KETODIHYDROSPHINGOSINE REDUCTASE"/>
    <property type="match status" value="1"/>
</dbReference>
<reference evidence="3" key="1">
    <citation type="journal article" date="2018" name="Nat. Microbiol.">
        <title>Leveraging single-cell genomics to expand the fungal tree of life.</title>
        <authorList>
            <person name="Ahrendt S.R."/>
            <person name="Quandt C.A."/>
            <person name="Ciobanu D."/>
            <person name="Clum A."/>
            <person name="Salamov A."/>
            <person name="Andreopoulos B."/>
            <person name="Cheng J.F."/>
            <person name="Woyke T."/>
            <person name="Pelin A."/>
            <person name="Henrissat B."/>
            <person name="Reynolds N.K."/>
            <person name="Benny G.L."/>
            <person name="Smith M.E."/>
            <person name="James T.Y."/>
            <person name="Grigoriev I.V."/>
        </authorList>
    </citation>
    <scope>NUCLEOTIDE SEQUENCE [LARGE SCALE GENOMIC DNA]</scope>
    <source>
        <strain evidence="3">ATCC 52028</strain>
    </source>
</reference>
<evidence type="ECO:0000313" key="3">
    <source>
        <dbReference type="Proteomes" id="UP000274922"/>
    </source>
</evidence>
<dbReference type="OrthoDB" id="10267115at2759"/>
<proteinExistence type="predicted"/>
<dbReference type="PRINTS" id="PR00081">
    <property type="entry name" value="GDHRDH"/>
</dbReference>
<dbReference type="EMBL" id="ML014166">
    <property type="protein sequence ID" value="RKP01620.1"/>
    <property type="molecule type" value="Genomic_DNA"/>
</dbReference>
<feature type="non-terminal residue" evidence="2">
    <location>
        <position position="1"/>
    </location>
</feature>
<protein>
    <recommendedName>
        <fullName evidence="4">NAD(P)-binding protein</fullName>
    </recommendedName>
</protein>
<accession>A0A4P9X968</accession>
<feature type="non-terminal residue" evidence="2">
    <location>
        <position position="272"/>
    </location>
</feature>
<keyword evidence="1" id="KW-0521">NADP</keyword>
<dbReference type="InterPro" id="IPR002347">
    <property type="entry name" value="SDR_fam"/>
</dbReference>
<dbReference type="GO" id="GO:0030148">
    <property type="term" value="P:sphingolipid biosynthetic process"/>
    <property type="evidence" value="ECO:0007669"/>
    <property type="project" value="TreeGrafter"/>
</dbReference>
<dbReference type="Proteomes" id="UP000274922">
    <property type="component" value="Unassembled WGS sequence"/>
</dbReference>
<dbReference type="PROSITE" id="PS00061">
    <property type="entry name" value="ADH_SHORT"/>
    <property type="match status" value="1"/>
</dbReference>
<dbReference type="InterPro" id="IPR020904">
    <property type="entry name" value="Sc_DH/Rdtase_CS"/>
</dbReference>
<gene>
    <name evidence="2" type="ORF">CXG81DRAFT_5966</name>
</gene>
<evidence type="ECO:0008006" key="4">
    <source>
        <dbReference type="Google" id="ProtNLM"/>
    </source>
</evidence>
<keyword evidence="3" id="KW-1185">Reference proteome</keyword>
<dbReference type="STRING" id="1555241.A0A4P9X968"/>
<dbReference type="GO" id="GO:0005789">
    <property type="term" value="C:endoplasmic reticulum membrane"/>
    <property type="evidence" value="ECO:0007669"/>
    <property type="project" value="TreeGrafter"/>
</dbReference>
<dbReference type="AlphaFoldDB" id="A0A4P9X968"/>
<dbReference type="GO" id="GO:0047560">
    <property type="term" value="F:3-dehydrosphinganine reductase activity"/>
    <property type="evidence" value="ECO:0007669"/>
    <property type="project" value="TreeGrafter"/>
</dbReference>
<evidence type="ECO:0000313" key="2">
    <source>
        <dbReference type="EMBL" id="RKP01620.1"/>
    </source>
</evidence>
<evidence type="ECO:0000256" key="1">
    <source>
        <dbReference type="ARBA" id="ARBA00022857"/>
    </source>
</evidence>
<dbReference type="PANTHER" id="PTHR43550">
    <property type="entry name" value="3-KETODIHYDROSPHINGOSINE REDUCTASE"/>
    <property type="match status" value="1"/>
</dbReference>
<dbReference type="Pfam" id="PF00106">
    <property type="entry name" value="adh_short"/>
    <property type="match status" value="1"/>
</dbReference>
<name>A0A4P9X968_9FUNG</name>
<dbReference type="Gene3D" id="3.40.50.720">
    <property type="entry name" value="NAD(P)-binding Rossmann-like Domain"/>
    <property type="match status" value="1"/>
</dbReference>